<dbReference type="AlphaFoldDB" id="A0AAN9CEE1"/>
<name>A0AAN9CEE1_9TELE</name>
<sequence length="81" mass="8802">MELHQSLCRWAEGLDGRGTLGFSERVCVCGGRPLRLVSPAVQSRSSTSSVHLSHAAQRLVQWPGVLMAHGRVRSGQQPVLL</sequence>
<organism evidence="1 2">
    <name type="scientific">Phoxinus phoxinus</name>
    <name type="common">Eurasian minnow</name>
    <dbReference type="NCBI Taxonomy" id="58324"/>
    <lineage>
        <taxon>Eukaryota</taxon>
        <taxon>Metazoa</taxon>
        <taxon>Chordata</taxon>
        <taxon>Craniata</taxon>
        <taxon>Vertebrata</taxon>
        <taxon>Euteleostomi</taxon>
        <taxon>Actinopterygii</taxon>
        <taxon>Neopterygii</taxon>
        <taxon>Teleostei</taxon>
        <taxon>Ostariophysi</taxon>
        <taxon>Cypriniformes</taxon>
        <taxon>Leuciscidae</taxon>
        <taxon>Phoxininae</taxon>
        <taxon>Phoxinus</taxon>
    </lineage>
</organism>
<accession>A0AAN9CEE1</accession>
<evidence type="ECO:0000313" key="2">
    <source>
        <dbReference type="Proteomes" id="UP001364617"/>
    </source>
</evidence>
<dbReference type="Proteomes" id="UP001364617">
    <property type="component" value="Unassembled WGS sequence"/>
</dbReference>
<comment type="caution">
    <text evidence="1">The sequence shown here is derived from an EMBL/GenBank/DDBJ whole genome shotgun (WGS) entry which is preliminary data.</text>
</comment>
<proteinExistence type="predicted"/>
<reference evidence="1 2" key="1">
    <citation type="submission" date="2024-02" db="EMBL/GenBank/DDBJ databases">
        <title>Chromosome-level genome assembly of the Eurasian Minnow (Phoxinus phoxinus).</title>
        <authorList>
            <person name="Oriowo T.O."/>
            <person name="Martin S."/>
            <person name="Stange M."/>
            <person name="Chrysostomakis Y."/>
            <person name="Brown T."/>
            <person name="Winkler S."/>
            <person name="Kukowka S."/>
            <person name="Myers E.W."/>
            <person name="Bohne A."/>
        </authorList>
    </citation>
    <scope>NUCLEOTIDE SEQUENCE [LARGE SCALE GENOMIC DNA]</scope>
    <source>
        <strain evidence="1">ZFMK-TIS-60720</strain>
        <tissue evidence="1">Whole Organism</tissue>
    </source>
</reference>
<gene>
    <name evidence="1" type="ORF">R3I93_017655</name>
</gene>
<protein>
    <submittedName>
        <fullName evidence="1">Uncharacterized protein</fullName>
    </submittedName>
</protein>
<keyword evidence="2" id="KW-1185">Reference proteome</keyword>
<evidence type="ECO:0000313" key="1">
    <source>
        <dbReference type="EMBL" id="KAK7134311.1"/>
    </source>
</evidence>
<dbReference type="EMBL" id="JAYKXH010000019">
    <property type="protein sequence ID" value="KAK7134311.1"/>
    <property type="molecule type" value="Genomic_DNA"/>
</dbReference>